<dbReference type="InterPro" id="IPR017871">
    <property type="entry name" value="ABC_transporter-like_CS"/>
</dbReference>
<evidence type="ECO:0000259" key="4">
    <source>
        <dbReference type="PROSITE" id="PS50893"/>
    </source>
</evidence>
<dbReference type="PROSITE" id="PS50893">
    <property type="entry name" value="ABC_TRANSPORTER_2"/>
    <property type="match status" value="1"/>
</dbReference>
<dbReference type="SUPFAM" id="SSF52540">
    <property type="entry name" value="P-loop containing nucleoside triphosphate hydrolases"/>
    <property type="match status" value="1"/>
</dbReference>
<name>A0A917NJA7_9BACL</name>
<evidence type="ECO:0000256" key="1">
    <source>
        <dbReference type="ARBA" id="ARBA00022448"/>
    </source>
</evidence>
<dbReference type="InterPro" id="IPR015854">
    <property type="entry name" value="ABC_transpr_LolD-like"/>
</dbReference>
<dbReference type="Gene3D" id="3.40.50.300">
    <property type="entry name" value="P-loop containing nucleotide triphosphate hydrolases"/>
    <property type="match status" value="1"/>
</dbReference>
<dbReference type="RefSeq" id="WP_188881412.1">
    <property type="nucleotide sequence ID" value="NZ_BMOY01000010.1"/>
</dbReference>
<comment type="caution">
    <text evidence="5">The sequence shown here is derived from an EMBL/GenBank/DDBJ whole genome shotgun (WGS) entry which is preliminary data.</text>
</comment>
<dbReference type="PANTHER" id="PTHR24220">
    <property type="entry name" value="IMPORT ATP-BINDING PROTEIN"/>
    <property type="match status" value="1"/>
</dbReference>
<dbReference type="Proteomes" id="UP000637695">
    <property type="component" value="Unassembled WGS sequence"/>
</dbReference>
<dbReference type="Pfam" id="PF00005">
    <property type="entry name" value="ABC_tran"/>
    <property type="match status" value="1"/>
</dbReference>
<dbReference type="PROSITE" id="PS00211">
    <property type="entry name" value="ABC_TRANSPORTER_1"/>
    <property type="match status" value="1"/>
</dbReference>
<dbReference type="AlphaFoldDB" id="A0A917NJA7"/>
<gene>
    <name evidence="5" type="ORF">GCM10010885_09000</name>
</gene>
<evidence type="ECO:0000256" key="2">
    <source>
        <dbReference type="ARBA" id="ARBA00022741"/>
    </source>
</evidence>
<dbReference type="InterPro" id="IPR027417">
    <property type="entry name" value="P-loop_NTPase"/>
</dbReference>
<dbReference type="GO" id="GO:0022857">
    <property type="term" value="F:transmembrane transporter activity"/>
    <property type="evidence" value="ECO:0007669"/>
    <property type="project" value="TreeGrafter"/>
</dbReference>
<dbReference type="InterPro" id="IPR003439">
    <property type="entry name" value="ABC_transporter-like_ATP-bd"/>
</dbReference>
<feature type="domain" description="ABC transporter" evidence="4">
    <location>
        <begin position="2"/>
        <end position="227"/>
    </location>
</feature>
<keyword evidence="3 5" id="KW-0067">ATP-binding</keyword>
<reference evidence="5" key="1">
    <citation type="journal article" date="2014" name="Int. J. Syst. Evol. Microbiol.">
        <title>Complete genome sequence of Corynebacterium casei LMG S-19264T (=DSM 44701T), isolated from a smear-ripened cheese.</title>
        <authorList>
            <consortium name="US DOE Joint Genome Institute (JGI-PGF)"/>
            <person name="Walter F."/>
            <person name="Albersmeier A."/>
            <person name="Kalinowski J."/>
            <person name="Ruckert C."/>
        </authorList>
    </citation>
    <scope>NUCLEOTIDE SEQUENCE</scope>
    <source>
        <strain evidence="5">JCM 18487</strain>
    </source>
</reference>
<proteinExistence type="predicted"/>
<evidence type="ECO:0000256" key="3">
    <source>
        <dbReference type="ARBA" id="ARBA00022840"/>
    </source>
</evidence>
<keyword evidence="1" id="KW-0813">Transport</keyword>
<organism evidence="5 6">
    <name type="scientific">Alicyclobacillus cellulosilyticus</name>
    <dbReference type="NCBI Taxonomy" id="1003997"/>
    <lineage>
        <taxon>Bacteria</taxon>
        <taxon>Bacillati</taxon>
        <taxon>Bacillota</taxon>
        <taxon>Bacilli</taxon>
        <taxon>Bacillales</taxon>
        <taxon>Alicyclobacillaceae</taxon>
        <taxon>Alicyclobacillus</taxon>
    </lineage>
</organism>
<reference evidence="5" key="2">
    <citation type="submission" date="2020-09" db="EMBL/GenBank/DDBJ databases">
        <authorList>
            <person name="Sun Q."/>
            <person name="Ohkuma M."/>
        </authorList>
    </citation>
    <scope>NUCLEOTIDE SEQUENCE</scope>
    <source>
        <strain evidence="5">JCM 18487</strain>
    </source>
</reference>
<evidence type="ECO:0000313" key="6">
    <source>
        <dbReference type="Proteomes" id="UP000637695"/>
    </source>
</evidence>
<dbReference type="PANTHER" id="PTHR24220:SF86">
    <property type="entry name" value="ABC TRANSPORTER ABCH.1"/>
    <property type="match status" value="1"/>
</dbReference>
<keyword evidence="6" id="KW-1185">Reference proteome</keyword>
<dbReference type="GO" id="GO:0016887">
    <property type="term" value="F:ATP hydrolysis activity"/>
    <property type="evidence" value="ECO:0007669"/>
    <property type="project" value="InterPro"/>
</dbReference>
<dbReference type="GO" id="GO:0005524">
    <property type="term" value="F:ATP binding"/>
    <property type="evidence" value="ECO:0007669"/>
    <property type="project" value="UniProtKB-KW"/>
</dbReference>
<dbReference type="GO" id="GO:0098796">
    <property type="term" value="C:membrane protein complex"/>
    <property type="evidence" value="ECO:0007669"/>
    <property type="project" value="UniProtKB-ARBA"/>
</dbReference>
<dbReference type="InterPro" id="IPR003593">
    <property type="entry name" value="AAA+_ATPase"/>
</dbReference>
<keyword evidence="2" id="KW-0547">Nucleotide-binding</keyword>
<dbReference type="SMART" id="SM00382">
    <property type="entry name" value="AAA"/>
    <property type="match status" value="1"/>
</dbReference>
<sequence>MMALRGVWKTYHGPAGPVHALRGIDLTIGQGEFVAIMGPSGSGKSTLMHILGCLDVPSRGEYVFRGRPVHGMSHAELAAVRNREIGFVFQNFHLLPRLSALRNVELPMVYAGVDRRSRRARALALLKEMGLADRADHLPSELSGGQRQRVAIARALANRPSLILADEPTGALDSATGRDVLQLLASLNREGVTLVIITHDEQVGRMAPRMVRLLDGRVVSDERQVQGG</sequence>
<dbReference type="GO" id="GO:0005886">
    <property type="term" value="C:plasma membrane"/>
    <property type="evidence" value="ECO:0007669"/>
    <property type="project" value="TreeGrafter"/>
</dbReference>
<dbReference type="InterPro" id="IPR017911">
    <property type="entry name" value="MacB-like_ATP-bd"/>
</dbReference>
<dbReference type="FunFam" id="3.40.50.300:FF:000032">
    <property type="entry name" value="Export ABC transporter ATP-binding protein"/>
    <property type="match status" value="1"/>
</dbReference>
<dbReference type="CDD" id="cd03255">
    <property type="entry name" value="ABC_MJ0796_LolCDE_FtsE"/>
    <property type="match status" value="1"/>
</dbReference>
<accession>A0A917NJA7</accession>
<dbReference type="EMBL" id="BMOY01000010">
    <property type="protein sequence ID" value="GGJ01968.1"/>
    <property type="molecule type" value="Genomic_DNA"/>
</dbReference>
<protein>
    <submittedName>
        <fullName evidence="5">ABC transporter ATP-binding protein</fullName>
    </submittedName>
</protein>
<evidence type="ECO:0000313" key="5">
    <source>
        <dbReference type="EMBL" id="GGJ01968.1"/>
    </source>
</evidence>